<evidence type="ECO:0000313" key="13">
    <source>
        <dbReference type="Proteomes" id="UP000280842"/>
    </source>
</evidence>
<keyword evidence="9" id="KW-0175">Coiled coil</keyword>
<dbReference type="GO" id="GO:0000155">
    <property type="term" value="F:phosphorelay sensor kinase activity"/>
    <property type="evidence" value="ECO:0007669"/>
    <property type="project" value="InterPro"/>
</dbReference>
<keyword evidence="4" id="KW-0808">Transferase</keyword>
<keyword evidence="3" id="KW-0597">Phosphoprotein</keyword>
<dbReference type="PANTHER" id="PTHR43065:SF10">
    <property type="entry name" value="PEROXIDE STRESS-ACTIVATED HISTIDINE KINASE MAK3"/>
    <property type="match status" value="1"/>
</dbReference>
<dbReference type="Proteomes" id="UP000280842">
    <property type="component" value="Unassembled WGS sequence"/>
</dbReference>
<sequence>MISVFIGLFPWISLFLVLRYLNIKPNPRIILIFLIYLLSLFLFIDNQVAILKFVLISYFLFLFLELNKNLDFKYKLIAIFWFVSLGILTYFEHKEINLEILIPLAILTLFLKRYKNITDFLSFNLINIILIISYYIDLSLFLVFSSIYAIYLITDYIFTYKKELEKENLEYKKLLDRAINTEVQKKIFQIDEDISITSKKLKEIFKLSNYTVSTTDLNAMAERAVEGLLSLGYTGIVISILKKDIFKKGGFFPNFKQFQEIKDISNLKKLIINEEEKYILLPFKVGDEILGFLAVYKKEGILPKETEYLSTYANSVAIAVANIIHFEDLINLEELTYKTFESLDIGIAVLDEDLNIQMANKAFRNMAVNEDKNNAIDIIPTLKYLEKDLKNVISQAKPFETVLSSINKKGFIYRIKALPLHIELPEKSKIILIIEDITEKEKLEAQLVETEKLAVIGKMAAVLAHEIKNPLTAISASAYRIKKNGEKLGNEKIIELSEKVEFHSDRAKNIIDRVLNYSKPSYYKLEKINLKDILNQTLEFINHSIKGKNIKIKKNIRKNVYVYGDKNSLQQVFVNLIMNSIEAIQDKSKDELEEGIIEINLDRENDRYAIVKIKDNGIGIPESILEDVFEPFFSTKVEGTGLGLSVVKRIITDHGGQIFVESKEGEGTEFIIKLPIED</sequence>
<dbReference type="InterPro" id="IPR035965">
    <property type="entry name" value="PAS-like_dom_sf"/>
</dbReference>
<name>A0A3M0BMR2_9AQUI</name>
<dbReference type="SMART" id="SM00387">
    <property type="entry name" value="HATPase_c"/>
    <property type="match status" value="1"/>
</dbReference>
<keyword evidence="13" id="KW-1185">Reference proteome</keyword>
<feature type="transmembrane region" description="Helical" evidence="10">
    <location>
        <begin position="74"/>
        <end position="91"/>
    </location>
</feature>
<feature type="transmembrane region" description="Helical" evidence="10">
    <location>
        <begin position="126"/>
        <end position="153"/>
    </location>
</feature>
<evidence type="ECO:0000256" key="5">
    <source>
        <dbReference type="ARBA" id="ARBA00022741"/>
    </source>
</evidence>
<evidence type="ECO:0000256" key="2">
    <source>
        <dbReference type="ARBA" id="ARBA00012438"/>
    </source>
</evidence>
<keyword evidence="10" id="KW-0472">Membrane</keyword>
<evidence type="ECO:0000256" key="8">
    <source>
        <dbReference type="ARBA" id="ARBA00023012"/>
    </source>
</evidence>
<comment type="caution">
    <text evidence="12">The sequence shown here is derived from an EMBL/GenBank/DDBJ whole genome shotgun (WGS) entry which is preliminary data.</text>
</comment>
<proteinExistence type="predicted"/>
<keyword evidence="10" id="KW-1133">Transmembrane helix</keyword>
<dbReference type="PRINTS" id="PR00344">
    <property type="entry name" value="BCTRLSENSOR"/>
</dbReference>
<dbReference type="InterPro" id="IPR003594">
    <property type="entry name" value="HATPase_dom"/>
</dbReference>
<gene>
    <name evidence="12" type="ORF">CLV39_0391</name>
</gene>
<dbReference type="InterPro" id="IPR005467">
    <property type="entry name" value="His_kinase_dom"/>
</dbReference>
<dbReference type="CDD" id="cd00082">
    <property type="entry name" value="HisKA"/>
    <property type="match status" value="1"/>
</dbReference>
<dbReference type="AlphaFoldDB" id="A0A3M0BMR2"/>
<evidence type="ECO:0000256" key="9">
    <source>
        <dbReference type="SAM" id="Coils"/>
    </source>
</evidence>
<evidence type="ECO:0000256" key="3">
    <source>
        <dbReference type="ARBA" id="ARBA00022553"/>
    </source>
</evidence>
<dbReference type="GO" id="GO:0005524">
    <property type="term" value="F:ATP binding"/>
    <property type="evidence" value="ECO:0007669"/>
    <property type="project" value="UniProtKB-KW"/>
</dbReference>
<dbReference type="Gene3D" id="1.10.287.130">
    <property type="match status" value="1"/>
</dbReference>
<keyword evidence="8" id="KW-0902">Two-component regulatory system</keyword>
<dbReference type="SUPFAM" id="SSF47384">
    <property type="entry name" value="Homodimeric domain of signal transducing histidine kinase"/>
    <property type="match status" value="1"/>
</dbReference>
<dbReference type="Gene3D" id="3.30.450.20">
    <property type="entry name" value="PAS domain"/>
    <property type="match status" value="1"/>
</dbReference>
<dbReference type="Gene3D" id="3.30.565.10">
    <property type="entry name" value="Histidine kinase-like ATPase, C-terminal domain"/>
    <property type="match status" value="1"/>
</dbReference>
<feature type="domain" description="Histidine kinase" evidence="11">
    <location>
        <begin position="462"/>
        <end position="678"/>
    </location>
</feature>
<dbReference type="SMART" id="SM00388">
    <property type="entry name" value="HisKA"/>
    <property type="match status" value="1"/>
</dbReference>
<dbReference type="Pfam" id="PF00512">
    <property type="entry name" value="HisKA"/>
    <property type="match status" value="1"/>
</dbReference>
<evidence type="ECO:0000256" key="7">
    <source>
        <dbReference type="ARBA" id="ARBA00022840"/>
    </source>
</evidence>
<evidence type="ECO:0000256" key="4">
    <source>
        <dbReference type="ARBA" id="ARBA00022679"/>
    </source>
</evidence>
<evidence type="ECO:0000256" key="6">
    <source>
        <dbReference type="ARBA" id="ARBA00022777"/>
    </source>
</evidence>
<feature type="transmembrane region" description="Helical" evidence="10">
    <location>
        <begin position="6"/>
        <end position="22"/>
    </location>
</feature>
<dbReference type="SUPFAM" id="SSF55874">
    <property type="entry name" value="ATPase domain of HSP90 chaperone/DNA topoisomerase II/histidine kinase"/>
    <property type="match status" value="1"/>
</dbReference>
<dbReference type="InterPro" id="IPR003661">
    <property type="entry name" value="HisK_dim/P_dom"/>
</dbReference>
<dbReference type="EC" id="2.7.13.3" evidence="2"/>
<comment type="catalytic activity">
    <reaction evidence="1">
        <text>ATP + protein L-histidine = ADP + protein N-phospho-L-histidine.</text>
        <dbReference type="EC" id="2.7.13.3"/>
    </reaction>
</comment>
<evidence type="ECO:0000313" key="12">
    <source>
        <dbReference type="EMBL" id="RMA97764.1"/>
    </source>
</evidence>
<dbReference type="InterPro" id="IPR004358">
    <property type="entry name" value="Sig_transdc_His_kin-like_C"/>
</dbReference>
<accession>A0A3M0BMR2</accession>
<evidence type="ECO:0000259" key="11">
    <source>
        <dbReference type="PROSITE" id="PS50109"/>
    </source>
</evidence>
<dbReference type="PROSITE" id="PS50109">
    <property type="entry name" value="HIS_KIN"/>
    <property type="match status" value="1"/>
</dbReference>
<dbReference type="InterPro" id="IPR036890">
    <property type="entry name" value="HATPase_C_sf"/>
</dbReference>
<dbReference type="OrthoDB" id="9784397at2"/>
<feature type="transmembrane region" description="Helical" evidence="10">
    <location>
        <begin position="29"/>
        <end position="44"/>
    </location>
</feature>
<dbReference type="Pfam" id="PF02518">
    <property type="entry name" value="HATPase_c"/>
    <property type="match status" value="1"/>
</dbReference>
<evidence type="ECO:0000256" key="1">
    <source>
        <dbReference type="ARBA" id="ARBA00000085"/>
    </source>
</evidence>
<keyword evidence="10" id="KW-0812">Transmembrane</keyword>
<keyword evidence="7" id="KW-0067">ATP-binding</keyword>
<dbReference type="EMBL" id="REFO01000010">
    <property type="protein sequence ID" value="RMA97764.1"/>
    <property type="molecule type" value="Genomic_DNA"/>
</dbReference>
<evidence type="ECO:0000256" key="10">
    <source>
        <dbReference type="SAM" id="Phobius"/>
    </source>
</evidence>
<keyword evidence="5" id="KW-0547">Nucleotide-binding</keyword>
<dbReference type="SUPFAM" id="SSF55785">
    <property type="entry name" value="PYP-like sensor domain (PAS domain)"/>
    <property type="match status" value="1"/>
</dbReference>
<protein>
    <recommendedName>
        <fullName evidence="2">histidine kinase</fullName>
        <ecNumber evidence="2">2.7.13.3</ecNumber>
    </recommendedName>
</protein>
<keyword evidence="6" id="KW-0418">Kinase</keyword>
<dbReference type="RefSeq" id="WP_121922532.1">
    <property type="nucleotide sequence ID" value="NZ_REFO01000010.1"/>
</dbReference>
<dbReference type="PANTHER" id="PTHR43065">
    <property type="entry name" value="SENSOR HISTIDINE KINASE"/>
    <property type="match status" value="1"/>
</dbReference>
<dbReference type="InterPro" id="IPR036097">
    <property type="entry name" value="HisK_dim/P_sf"/>
</dbReference>
<organism evidence="12 13">
    <name type="scientific">Hydrogenothermus marinus</name>
    <dbReference type="NCBI Taxonomy" id="133270"/>
    <lineage>
        <taxon>Bacteria</taxon>
        <taxon>Pseudomonadati</taxon>
        <taxon>Aquificota</taxon>
        <taxon>Aquificia</taxon>
        <taxon>Aquificales</taxon>
        <taxon>Hydrogenothermaceae</taxon>
        <taxon>Hydrogenothermus</taxon>
    </lineage>
</organism>
<reference evidence="12 13" key="1">
    <citation type="submission" date="2018-10" db="EMBL/GenBank/DDBJ databases">
        <title>Genomic Encyclopedia of Archaeal and Bacterial Type Strains, Phase II (KMG-II): from individual species to whole genera.</title>
        <authorList>
            <person name="Goeker M."/>
        </authorList>
    </citation>
    <scope>NUCLEOTIDE SEQUENCE [LARGE SCALE GENOMIC DNA]</scope>
    <source>
        <strain evidence="12 13">VM1</strain>
    </source>
</reference>
<feature type="coiled-coil region" evidence="9">
    <location>
        <begin position="157"/>
        <end position="184"/>
    </location>
</feature>